<organism evidence="5 7">
    <name type="scientific">Mucilaginibacter lappiensis</name>
    <dbReference type="NCBI Taxonomy" id="354630"/>
    <lineage>
        <taxon>Bacteria</taxon>
        <taxon>Pseudomonadati</taxon>
        <taxon>Bacteroidota</taxon>
        <taxon>Sphingobacteriia</taxon>
        <taxon>Sphingobacteriales</taxon>
        <taxon>Sphingobacteriaceae</taxon>
        <taxon>Mucilaginibacter</taxon>
    </lineage>
</organism>
<evidence type="ECO:0000256" key="1">
    <source>
        <dbReference type="PROSITE-ProRule" id="PRU00169"/>
    </source>
</evidence>
<dbReference type="PROSITE" id="PS50110">
    <property type="entry name" value="RESPONSE_REGULATORY"/>
    <property type="match status" value="1"/>
</dbReference>
<dbReference type="PANTHER" id="PTHR37299">
    <property type="entry name" value="TRANSCRIPTIONAL REGULATOR-RELATED"/>
    <property type="match status" value="1"/>
</dbReference>
<feature type="domain" description="Response regulatory" evidence="2">
    <location>
        <begin position="5"/>
        <end position="116"/>
    </location>
</feature>
<dbReference type="GO" id="GO:0003677">
    <property type="term" value="F:DNA binding"/>
    <property type="evidence" value="ECO:0007669"/>
    <property type="project" value="UniProtKB-KW"/>
</dbReference>
<evidence type="ECO:0000313" key="7">
    <source>
        <dbReference type="Proteomes" id="UP000548326"/>
    </source>
</evidence>
<comment type="caution">
    <text evidence="5">The sequence shown here is derived from an EMBL/GenBank/DDBJ whole genome shotgun (WGS) entry which is preliminary data.</text>
</comment>
<dbReference type="InterPro" id="IPR001789">
    <property type="entry name" value="Sig_transdc_resp-reg_receiver"/>
</dbReference>
<reference evidence="6 7" key="1">
    <citation type="submission" date="2020-08" db="EMBL/GenBank/DDBJ databases">
        <title>Genomic Encyclopedia of Type Strains, Phase IV (KMG-V): Genome sequencing to study the core and pangenomes of soil and plant-associated prokaryotes.</title>
        <authorList>
            <person name="Whitman W."/>
        </authorList>
    </citation>
    <scope>NUCLEOTIDE SEQUENCE [LARGE SCALE GENOMIC DNA]</scope>
    <source>
        <strain evidence="4 6">ANJLi2</strain>
        <strain evidence="5 7">MP601</strain>
    </source>
</reference>
<evidence type="ECO:0000313" key="6">
    <source>
        <dbReference type="Proteomes" id="UP000541583"/>
    </source>
</evidence>
<dbReference type="SMART" id="SM00850">
    <property type="entry name" value="LytTR"/>
    <property type="match status" value="1"/>
</dbReference>
<dbReference type="STRING" id="354630.SAMN05421821_113100"/>
<dbReference type="InterPro" id="IPR046947">
    <property type="entry name" value="LytR-like"/>
</dbReference>
<dbReference type="GO" id="GO:0000156">
    <property type="term" value="F:phosphorelay response regulator activity"/>
    <property type="evidence" value="ECO:0007669"/>
    <property type="project" value="InterPro"/>
</dbReference>
<evidence type="ECO:0000259" key="3">
    <source>
        <dbReference type="PROSITE" id="PS50930"/>
    </source>
</evidence>
<dbReference type="SMART" id="SM00448">
    <property type="entry name" value="REC"/>
    <property type="match status" value="1"/>
</dbReference>
<dbReference type="Pfam" id="PF04397">
    <property type="entry name" value="LytTR"/>
    <property type="match status" value="1"/>
</dbReference>
<dbReference type="Gene3D" id="3.40.50.2300">
    <property type="match status" value="1"/>
</dbReference>
<feature type="modified residue" description="4-aspartylphosphate" evidence="1">
    <location>
        <position position="56"/>
    </location>
</feature>
<dbReference type="OrthoDB" id="9787344at2"/>
<dbReference type="RefSeq" id="WP_076376268.1">
    <property type="nucleotide sequence ID" value="NZ_FTMG01000013.1"/>
</dbReference>
<dbReference type="Proteomes" id="UP000541583">
    <property type="component" value="Unassembled WGS sequence"/>
</dbReference>
<protein>
    <submittedName>
        <fullName evidence="5">DNA-binding LytR/AlgR family response regulator</fullName>
    </submittedName>
</protein>
<dbReference type="InterPro" id="IPR007492">
    <property type="entry name" value="LytTR_DNA-bd_dom"/>
</dbReference>
<dbReference type="EMBL" id="JACHCB010000013">
    <property type="protein sequence ID" value="MBB6111621.1"/>
    <property type="molecule type" value="Genomic_DNA"/>
</dbReference>
<keyword evidence="1" id="KW-0597">Phosphoprotein</keyword>
<dbReference type="Gene3D" id="2.40.50.1020">
    <property type="entry name" value="LytTr DNA-binding domain"/>
    <property type="match status" value="1"/>
</dbReference>
<dbReference type="SUPFAM" id="SSF52172">
    <property type="entry name" value="CheY-like"/>
    <property type="match status" value="1"/>
</dbReference>
<evidence type="ECO:0000313" key="5">
    <source>
        <dbReference type="EMBL" id="MBB6131027.1"/>
    </source>
</evidence>
<dbReference type="AlphaFoldDB" id="A0A1N7E8V6"/>
<keyword evidence="6" id="KW-1185">Reference proteome</keyword>
<gene>
    <name evidence="5" type="ORF">HDF22_005178</name>
    <name evidence="4" type="ORF">HDF23_004392</name>
</gene>
<name>A0A1N7E8V6_9SPHI</name>
<sequence length="241" mass="27453">MNTIKCFIIDDESHAVDLLKDYIANTPDLTLLGTSNSPMEGLAAVRNNKPDILFLDIDMPMLNGLELSTLLDPQIKIIFVTGYANHAVEAFEKNALDFLLKPISYPRFLTCIKKVMGSMAEKDSSKTGEQEQGFFYIKSDFGKIVKIDHESIVYIEASNNFISIFLNDTDYKAYITLKDIELHLPESSFSRIHKSFIVNTNKIKFINGNQIFLANKKVLQLGATYRDMFFKKLDMSILKKR</sequence>
<evidence type="ECO:0000259" key="2">
    <source>
        <dbReference type="PROSITE" id="PS50110"/>
    </source>
</evidence>
<keyword evidence="5" id="KW-0238">DNA-binding</keyword>
<evidence type="ECO:0000313" key="4">
    <source>
        <dbReference type="EMBL" id="MBB6111621.1"/>
    </source>
</evidence>
<accession>A0A1N7E8V6</accession>
<dbReference type="PROSITE" id="PS50930">
    <property type="entry name" value="HTH_LYTTR"/>
    <property type="match status" value="1"/>
</dbReference>
<dbReference type="EMBL" id="JACHCA010000019">
    <property type="protein sequence ID" value="MBB6131027.1"/>
    <property type="molecule type" value="Genomic_DNA"/>
</dbReference>
<dbReference type="InterPro" id="IPR011006">
    <property type="entry name" value="CheY-like_superfamily"/>
</dbReference>
<proteinExistence type="predicted"/>
<dbReference type="PANTHER" id="PTHR37299:SF1">
    <property type="entry name" value="STAGE 0 SPORULATION PROTEIN A HOMOLOG"/>
    <property type="match status" value="1"/>
</dbReference>
<feature type="domain" description="HTH LytTR-type" evidence="3">
    <location>
        <begin position="135"/>
        <end position="204"/>
    </location>
</feature>
<dbReference type="Proteomes" id="UP000548326">
    <property type="component" value="Unassembled WGS sequence"/>
</dbReference>
<dbReference type="Pfam" id="PF00072">
    <property type="entry name" value="Response_reg"/>
    <property type="match status" value="1"/>
</dbReference>